<name>A0ABY2KI86_9RHOB</name>
<dbReference type="CDD" id="cd00761">
    <property type="entry name" value="Glyco_tranf_GTA_type"/>
    <property type="match status" value="1"/>
</dbReference>
<evidence type="ECO:0000313" key="1">
    <source>
        <dbReference type="EMBL" id="TGD42048.1"/>
    </source>
</evidence>
<dbReference type="InterPro" id="IPR029044">
    <property type="entry name" value="Nucleotide-diphossugar_trans"/>
</dbReference>
<dbReference type="EMBL" id="RPEM01000012">
    <property type="protein sequence ID" value="TGD42048.1"/>
    <property type="molecule type" value="Genomic_DNA"/>
</dbReference>
<accession>A0ABY2KI86</accession>
<comment type="caution">
    <text evidence="1">The sequence shown here is derived from an EMBL/GenBank/DDBJ whole genome shotgun (WGS) entry which is preliminary data.</text>
</comment>
<gene>
    <name evidence="1" type="ORF">EEB11_15945</name>
</gene>
<organism evidence="1 2">
    <name type="scientific">Pseudotabrizicola sediminis</name>
    <dbReference type="NCBI Taxonomy" id="2486418"/>
    <lineage>
        <taxon>Bacteria</taxon>
        <taxon>Pseudomonadati</taxon>
        <taxon>Pseudomonadota</taxon>
        <taxon>Alphaproteobacteria</taxon>
        <taxon>Rhodobacterales</taxon>
        <taxon>Paracoccaceae</taxon>
        <taxon>Pseudotabrizicola</taxon>
    </lineage>
</organism>
<sequence length="302" mass="34820">MPIRKARPRQPRRLEPMSNVGHIDAKCPMNWTASMTRVVVSLTAIPPRFPYLDEVLQVLLRQTLKPEAILLNIPQRYRRESFNPVEPPVVPEGVTLNRVERDFGPATKVLPAVQKYRDQDMLIFFCDDDKIYDPQVLERFVAAAETRPDCCIVEEGSDIFEASEIRFSGTRMPRYDRRRKDWLYRVKRAASLGTWKSRKAASSGYADILEGWGGVMVRPSFFGDEVFDIPDPLWLVDDIWLSGHLTTRNVPIWLDFGGPRARASREDVKQFALLRQVVGGLDRTALNTACVRYYQETYGIWR</sequence>
<reference evidence="1 2" key="1">
    <citation type="submission" date="2018-11" db="EMBL/GenBank/DDBJ databases">
        <title>Tabrizicola sp. isolated from sediment of alpine lake.</title>
        <authorList>
            <person name="Liu Z."/>
        </authorList>
    </citation>
    <scope>NUCLEOTIDE SEQUENCE [LARGE SCALE GENOMIC DNA]</scope>
    <source>
        <strain evidence="1 2">DRYC-M-16</strain>
    </source>
</reference>
<proteinExistence type="predicted"/>
<evidence type="ECO:0000313" key="2">
    <source>
        <dbReference type="Proteomes" id="UP000297741"/>
    </source>
</evidence>
<dbReference type="Proteomes" id="UP000297741">
    <property type="component" value="Unassembled WGS sequence"/>
</dbReference>
<dbReference type="SUPFAM" id="SSF53448">
    <property type="entry name" value="Nucleotide-diphospho-sugar transferases"/>
    <property type="match status" value="1"/>
</dbReference>
<protein>
    <submittedName>
        <fullName evidence="1">Glycosyltransferase family 2 protein</fullName>
    </submittedName>
</protein>
<keyword evidence="2" id="KW-1185">Reference proteome</keyword>